<name>F6B6P5_DESCC</name>
<dbReference type="GO" id="GO:0051536">
    <property type="term" value="F:iron-sulfur cluster binding"/>
    <property type="evidence" value="ECO:0007669"/>
    <property type="project" value="UniProtKB-KW"/>
</dbReference>
<evidence type="ECO:0000313" key="6">
    <source>
        <dbReference type="EMBL" id="AEF94419.1"/>
    </source>
</evidence>
<dbReference type="Gene3D" id="3.20.20.70">
    <property type="entry name" value="Aldolase class I"/>
    <property type="match status" value="1"/>
</dbReference>
<dbReference type="GO" id="GO:0046872">
    <property type="term" value="F:metal ion binding"/>
    <property type="evidence" value="ECO:0007669"/>
    <property type="project" value="UniProtKB-KW"/>
</dbReference>
<dbReference type="CDD" id="cd01335">
    <property type="entry name" value="Radical_SAM"/>
    <property type="match status" value="1"/>
</dbReference>
<dbReference type="InterPro" id="IPR013785">
    <property type="entry name" value="Aldolase_TIM"/>
</dbReference>
<dbReference type="EMBL" id="CP002736">
    <property type="protein sequence ID" value="AEF94419.1"/>
    <property type="molecule type" value="Genomic_DNA"/>
</dbReference>
<dbReference type="InterPro" id="IPR054698">
    <property type="entry name" value="rSAM_Se_TrsS"/>
</dbReference>
<reference evidence="6 7" key="1">
    <citation type="submission" date="2011-05" db="EMBL/GenBank/DDBJ databases">
        <title>Complete sequence of Desulfotomaculum carboxydivorans CO-1-SRB.</title>
        <authorList>
            <consortium name="US DOE Joint Genome Institute"/>
            <person name="Lucas S."/>
            <person name="Han J."/>
            <person name="Lapidus A."/>
            <person name="Cheng J.-F."/>
            <person name="Goodwin L."/>
            <person name="Pitluck S."/>
            <person name="Peters L."/>
            <person name="Mikhailova N."/>
            <person name="Lu M."/>
            <person name="Han C."/>
            <person name="Tapia R."/>
            <person name="Land M."/>
            <person name="Hauser L."/>
            <person name="Kyrpides N."/>
            <person name="Ivanova N."/>
            <person name="Pagani I."/>
            <person name="Stams A."/>
            <person name="Plugge C."/>
            <person name="Muyzer G."/>
            <person name="Kuever J."/>
            <person name="Parshina S."/>
            <person name="Ivanova A."/>
            <person name="Nazina T."/>
            <person name="Woyke T."/>
        </authorList>
    </citation>
    <scope>NUCLEOTIDE SEQUENCE [LARGE SCALE GENOMIC DNA]</scope>
    <source>
        <strain evidence="7">DSM 14880 / VKM B-2319 / CO-1-SRB</strain>
    </source>
</reference>
<dbReference type="PANTHER" id="PTHR43306:SF1">
    <property type="entry name" value="7,8-DIHYDRO-6-HYDROXYMETHYLPTERIN DIMETHYLTRANSFERASE"/>
    <property type="match status" value="1"/>
</dbReference>
<evidence type="ECO:0000256" key="4">
    <source>
        <dbReference type="ARBA" id="ARBA00023014"/>
    </source>
</evidence>
<sequence length="466" mass="52022">MKEQDKFLNDTESLCPHCLSRVPAAKVLRGENVYMIKNCPVHGSFETVLWKGTPDYITWNRPKIPSQPKTCFTEISKGCPFDCGLCPDHRQHSCTVLLEVTQRCNLGCSFCFADAGINSSADPGMQTIESWFKTILATGGPYNIQISGGEPTLRDDLPEIISLGRSLGFQFIQLNTNGLRLAEDPNFVQKLKDSGLSSVFLQFDGTDDDIYLALRGRALLEKKLAAIQQCTEKNIGVVLVPTLVPGVNVNNIGSIIKLAVSYLPHVRGVHFQPVSYFGRYPEQPKDDSRITIPEVIQEIERQSNGQIKAESFKPPGCENSLCSFHGNFVRLPDGTLQPWTKREGCCSKPEKAAEGAAKARNFVAKYWSAPLILKPNTSYNESNYSIFDTFLEQVRTSSFSISGMAFQDAWNLDLERLRDCCIHVVSQEGKLIPFCAYNLTDSKGRPLYRQRRSQYGNDSPAKLDRP</sequence>
<dbReference type="STRING" id="868595.Desca_1565"/>
<dbReference type="HOGENOM" id="CLU_023791_0_0_9"/>
<keyword evidence="4" id="KW-0411">Iron-sulfur</keyword>
<dbReference type="AlphaFoldDB" id="F6B6P5"/>
<keyword evidence="3" id="KW-0408">Iron</keyword>
<dbReference type="SUPFAM" id="SSF102114">
    <property type="entry name" value="Radical SAM enzymes"/>
    <property type="match status" value="1"/>
</dbReference>
<dbReference type="Proteomes" id="UP000009226">
    <property type="component" value="Chromosome"/>
</dbReference>
<dbReference type="Pfam" id="PF23545">
    <property type="entry name" value="Zn_ribbon_HMPTM"/>
    <property type="match status" value="1"/>
</dbReference>
<evidence type="ECO:0000313" key="7">
    <source>
        <dbReference type="Proteomes" id="UP000009226"/>
    </source>
</evidence>
<keyword evidence="1" id="KW-0949">S-adenosyl-L-methionine</keyword>
<dbReference type="InterPro" id="IPR007197">
    <property type="entry name" value="rSAM"/>
</dbReference>
<evidence type="ECO:0000256" key="1">
    <source>
        <dbReference type="ARBA" id="ARBA00022691"/>
    </source>
</evidence>
<dbReference type="InterPro" id="IPR034474">
    <property type="entry name" value="Methyltransferase_Class_D"/>
</dbReference>
<keyword evidence="7" id="KW-1185">Reference proteome</keyword>
<organism evidence="6 7">
    <name type="scientific">Desulfotomaculum nigrificans (strain DSM 14880 / VKM B-2319 / CO-1-SRB)</name>
    <name type="common">Desulfotomaculum carboxydivorans</name>
    <dbReference type="NCBI Taxonomy" id="868595"/>
    <lineage>
        <taxon>Bacteria</taxon>
        <taxon>Bacillati</taxon>
        <taxon>Bacillota</taxon>
        <taxon>Clostridia</taxon>
        <taxon>Eubacteriales</taxon>
        <taxon>Desulfotomaculaceae</taxon>
        <taxon>Desulfotomaculum</taxon>
    </lineage>
</organism>
<dbReference type="KEGG" id="dca:Desca_1565"/>
<dbReference type="PROSITE" id="PS51918">
    <property type="entry name" value="RADICAL_SAM"/>
    <property type="match status" value="1"/>
</dbReference>
<dbReference type="NCBIfam" id="NF045646">
    <property type="entry name" value="rSAM_Se_TrsS"/>
    <property type="match status" value="1"/>
</dbReference>
<dbReference type="SFLD" id="SFLDS00029">
    <property type="entry name" value="Radical_SAM"/>
    <property type="match status" value="1"/>
</dbReference>
<gene>
    <name evidence="6" type="ordered locus">Desca_1565</name>
</gene>
<proteinExistence type="predicted"/>
<dbReference type="SFLD" id="SFLDG01067">
    <property type="entry name" value="SPASM/twitch_domain_containing"/>
    <property type="match status" value="1"/>
</dbReference>
<feature type="domain" description="Radical SAM core" evidence="5">
    <location>
        <begin position="90"/>
        <end position="306"/>
    </location>
</feature>
<protein>
    <submittedName>
        <fullName evidence="6">Radical SAM domain protein</fullName>
    </submittedName>
</protein>
<dbReference type="Pfam" id="PF04055">
    <property type="entry name" value="Radical_SAM"/>
    <property type="match status" value="1"/>
</dbReference>
<dbReference type="PANTHER" id="PTHR43306">
    <property type="entry name" value="7,8-DIHYDRO-6-HYDROXYMETHYLPTERIN DIMETHYLTRANSFERASE"/>
    <property type="match status" value="1"/>
</dbReference>
<evidence type="ECO:0000259" key="5">
    <source>
        <dbReference type="PROSITE" id="PS51918"/>
    </source>
</evidence>
<dbReference type="SFLD" id="SFLDG01100">
    <property type="entry name" value="methyltransferase_(Class_D)"/>
    <property type="match status" value="1"/>
</dbReference>
<dbReference type="InterPro" id="IPR056488">
    <property type="entry name" value="Zn_ribbon_HMPTM"/>
</dbReference>
<dbReference type="InterPro" id="IPR058240">
    <property type="entry name" value="rSAM_sf"/>
</dbReference>
<dbReference type="eggNOG" id="COG1964">
    <property type="taxonomic scope" value="Bacteria"/>
</dbReference>
<dbReference type="GO" id="GO:0003824">
    <property type="term" value="F:catalytic activity"/>
    <property type="evidence" value="ECO:0007669"/>
    <property type="project" value="InterPro"/>
</dbReference>
<accession>F6B6P5</accession>
<keyword evidence="2" id="KW-0479">Metal-binding</keyword>
<evidence type="ECO:0000256" key="3">
    <source>
        <dbReference type="ARBA" id="ARBA00023004"/>
    </source>
</evidence>
<evidence type="ECO:0000256" key="2">
    <source>
        <dbReference type="ARBA" id="ARBA00022723"/>
    </source>
</evidence>
<dbReference type="RefSeq" id="WP_013810253.1">
    <property type="nucleotide sequence ID" value="NC_015565.1"/>
</dbReference>